<accession>A0ABP8UP07</accession>
<dbReference type="RefSeq" id="WP_345439423.1">
    <property type="nucleotide sequence ID" value="NZ_BAABHK010000017.1"/>
</dbReference>
<dbReference type="Proteomes" id="UP001501442">
    <property type="component" value="Unassembled WGS sequence"/>
</dbReference>
<feature type="region of interest" description="Disordered" evidence="1">
    <location>
        <begin position="33"/>
        <end position="55"/>
    </location>
</feature>
<reference evidence="3" key="1">
    <citation type="journal article" date="2019" name="Int. J. Syst. Evol. Microbiol.">
        <title>The Global Catalogue of Microorganisms (GCM) 10K type strain sequencing project: providing services to taxonomists for standard genome sequencing and annotation.</title>
        <authorList>
            <consortium name="The Broad Institute Genomics Platform"/>
            <consortium name="The Broad Institute Genome Sequencing Center for Infectious Disease"/>
            <person name="Wu L."/>
            <person name="Ma J."/>
        </authorList>
    </citation>
    <scope>NUCLEOTIDE SEQUENCE [LARGE SCALE GENOMIC DNA]</scope>
    <source>
        <strain evidence="3">JCM 17939</strain>
    </source>
</reference>
<organism evidence="2 3">
    <name type="scientific">Actinoallomurus vinaceus</name>
    <dbReference type="NCBI Taxonomy" id="1080074"/>
    <lineage>
        <taxon>Bacteria</taxon>
        <taxon>Bacillati</taxon>
        <taxon>Actinomycetota</taxon>
        <taxon>Actinomycetes</taxon>
        <taxon>Streptosporangiales</taxon>
        <taxon>Thermomonosporaceae</taxon>
        <taxon>Actinoallomurus</taxon>
    </lineage>
</organism>
<comment type="caution">
    <text evidence="2">The sequence shown here is derived from an EMBL/GenBank/DDBJ whole genome shotgun (WGS) entry which is preliminary data.</text>
</comment>
<evidence type="ECO:0000313" key="3">
    <source>
        <dbReference type="Proteomes" id="UP001501442"/>
    </source>
</evidence>
<proteinExistence type="predicted"/>
<protein>
    <submittedName>
        <fullName evidence="2">Uncharacterized protein</fullName>
    </submittedName>
</protein>
<name>A0ABP8UP07_9ACTN</name>
<gene>
    <name evidence="2" type="ORF">GCM10023196_086230</name>
</gene>
<keyword evidence="3" id="KW-1185">Reference proteome</keyword>
<dbReference type="EMBL" id="BAABHK010000017">
    <property type="protein sequence ID" value="GAA4636447.1"/>
    <property type="molecule type" value="Genomic_DNA"/>
</dbReference>
<evidence type="ECO:0000313" key="2">
    <source>
        <dbReference type="EMBL" id="GAA4636447.1"/>
    </source>
</evidence>
<evidence type="ECO:0000256" key="1">
    <source>
        <dbReference type="SAM" id="MobiDB-lite"/>
    </source>
</evidence>
<feature type="compositionally biased region" description="Basic residues" evidence="1">
    <location>
        <begin position="39"/>
        <end position="51"/>
    </location>
</feature>
<sequence>MRHIRLLLLTPVLGAGLVMGGVASVSASVTPIGQGHSAVKPHPRHKHKKHAREPYAAGFRQGYSEGFADGKKACRSMGVAAQRQKTTTGVAAFREGFAAGYPSGFSAGCAEAKHH</sequence>